<evidence type="ECO:0000313" key="11">
    <source>
        <dbReference type="EMBL" id="CDO58243.1"/>
    </source>
</evidence>
<keyword evidence="10" id="KW-0963">Cytoplasm</keyword>
<dbReference type="OrthoDB" id="5288905at2"/>
<dbReference type="GO" id="GO:0005737">
    <property type="term" value="C:cytoplasm"/>
    <property type="evidence" value="ECO:0007669"/>
    <property type="project" value="UniProtKB-SubCell"/>
</dbReference>
<comment type="similarity">
    <text evidence="10">Belongs to the class-III pyridoxal-phosphate-dependent aminotransferase family. BioA subfamily.</text>
</comment>
<feature type="modified residue" description="N6-(pyridoxal phosphate)lysine" evidence="10">
    <location>
        <position position="277"/>
    </location>
</feature>
<dbReference type="NCBIfam" id="NF004624">
    <property type="entry name" value="PRK05964.1"/>
    <property type="match status" value="1"/>
</dbReference>
<accession>X5M5U6</accession>
<dbReference type="NCBIfam" id="TIGR00508">
    <property type="entry name" value="bioA"/>
    <property type="match status" value="1"/>
</dbReference>
<feature type="binding site" evidence="10">
    <location>
        <position position="277"/>
    </location>
    <ligand>
        <name>substrate</name>
    </ligand>
</feature>
<dbReference type="PATRIC" id="fig|1458461.3.peg.29"/>
<reference evidence="11 12" key="1">
    <citation type="journal article" date="2014" name="Front. Genet.">
        <title>Genome and metabolic network of "Candidatus Phaeomarinobacter ectocarpi" Ec32, a new candidate genus of Alphaproteobacteria frequently associated with brown algae.</title>
        <authorList>
            <person name="Dittami S.M."/>
            <person name="Barbeyron T."/>
            <person name="Boyen C."/>
            <person name="Cambefort J."/>
            <person name="Collet G."/>
            <person name="Delage L."/>
            <person name="Gobet A."/>
            <person name="Groisillier A."/>
            <person name="Leblanc C."/>
            <person name="Michel G."/>
            <person name="Scornet D."/>
            <person name="Siegel A."/>
            <person name="Tapia J.E."/>
            <person name="Tonon T."/>
        </authorList>
    </citation>
    <scope>NUCLEOTIDE SEQUENCE [LARGE SCALE GENOMIC DNA]</scope>
    <source>
        <strain evidence="11 12">Ec32</strain>
    </source>
</reference>
<keyword evidence="8 10" id="KW-0663">Pyridoxal phosphate</keyword>
<keyword evidence="12" id="KW-1185">Reference proteome</keyword>
<dbReference type="InterPro" id="IPR005815">
    <property type="entry name" value="BioA"/>
</dbReference>
<dbReference type="GO" id="GO:0006526">
    <property type="term" value="P:L-arginine biosynthetic process"/>
    <property type="evidence" value="ECO:0007669"/>
    <property type="project" value="UniProtKB-KW"/>
</dbReference>
<feature type="binding site" evidence="10">
    <location>
        <position position="248"/>
    </location>
    <ligand>
        <name>pyridoxal 5'-phosphate</name>
        <dbReference type="ChEBI" id="CHEBI:597326"/>
    </ligand>
</feature>
<comment type="subunit">
    <text evidence="10">Homodimer.</text>
</comment>
<dbReference type="PANTHER" id="PTHR42684:SF17">
    <property type="entry name" value="ADENOSYLMETHIONINE-8-AMINO-7-OXONONANOATE AMINOTRANSFERASE"/>
    <property type="match status" value="1"/>
</dbReference>
<dbReference type="InterPro" id="IPR015424">
    <property type="entry name" value="PyrdxlP-dep_Trfase"/>
</dbReference>
<keyword evidence="7 10" id="KW-0093">Biotin biosynthesis</keyword>
<evidence type="ECO:0000256" key="8">
    <source>
        <dbReference type="ARBA" id="ARBA00022898"/>
    </source>
</evidence>
<dbReference type="InterPro" id="IPR005814">
    <property type="entry name" value="Aminotrans_3"/>
</dbReference>
<feature type="binding site" evidence="10">
    <location>
        <position position="154"/>
    </location>
    <ligand>
        <name>substrate</name>
    </ligand>
</feature>
<dbReference type="PROSITE" id="PS00600">
    <property type="entry name" value="AA_TRANSFER_CLASS_3"/>
    <property type="match status" value="1"/>
</dbReference>
<dbReference type="EMBL" id="HG966617">
    <property type="protein sequence ID" value="CDO58243.1"/>
    <property type="molecule type" value="Genomic_DNA"/>
</dbReference>
<dbReference type="PANTHER" id="PTHR42684">
    <property type="entry name" value="ADENOSYLMETHIONINE-8-AMINO-7-OXONONANOATE AMINOTRANSFERASE"/>
    <property type="match status" value="1"/>
</dbReference>
<comment type="subcellular location">
    <subcellularLocation>
        <location evidence="10">Cytoplasm</location>
    </subcellularLocation>
</comment>
<keyword evidence="6 10" id="KW-0949">S-adenosyl-L-methionine</keyword>
<dbReference type="Proteomes" id="UP000032160">
    <property type="component" value="Chromosome I"/>
</dbReference>
<evidence type="ECO:0000256" key="4">
    <source>
        <dbReference type="ARBA" id="ARBA00022576"/>
    </source>
</evidence>
<feature type="site" description="Participates in the substrate recognition with KAPA and in a stacking interaction with the adenine ring of SAM" evidence="10">
    <location>
        <position position="26"/>
    </location>
</feature>
<comment type="cofactor">
    <cofactor evidence="1 10">
        <name>pyridoxal 5'-phosphate</name>
        <dbReference type="ChEBI" id="CHEBI:597326"/>
    </cofactor>
</comment>
<dbReference type="STRING" id="1458461.BN1012_Phect29"/>
<dbReference type="EC" id="2.6.1.62" evidence="10"/>
<evidence type="ECO:0000256" key="3">
    <source>
        <dbReference type="ARBA" id="ARBA00022571"/>
    </source>
</evidence>
<dbReference type="InterPro" id="IPR049704">
    <property type="entry name" value="Aminotrans_3_PPA_site"/>
</dbReference>
<comment type="catalytic activity">
    <reaction evidence="9 10">
        <text>(8S)-8-amino-7-oxononanoate + S-adenosyl-L-methionine = S-adenosyl-4-methylsulfanyl-2-oxobutanoate + (7R,8S)-7,8-diammoniononanoate</text>
        <dbReference type="Rhea" id="RHEA:16861"/>
        <dbReference type="ChEBI" id="CHEBI:16490"/>
        <dbReference type="ChEBI" id="CHEBI:59789"/>
        <dbReference type="ChEBI" id="CHEBI:149468"/>
        <dbReference type="ChEBI" id="CHEBI:149469"/>
        <dbReference type="EC" id="2.6.1.62"/>
    </reaction>
</comment>
<name>X5M5U6_9HYPH</name>
<keyword evidence="5 10" id="KW-0808">Transferase</keyword>
<dbReference type="KEGG" id="pect:BN1012_Phect29"/>
<feature type="binding site" evidence="10">
    <location>
        <begin position="121"/>
        <end position="122"/>
    </location>
    <ligand>
        <name>pyridoxal 5'-phosphate</name>
        <dbReference type="ChEBI" id="CHEBI:597326"/>
    </ligand>
</feature>
<dbReference type="GO" id="GO:0030170">
    <property type="term" value="F:pyridoxal phosphate binding"/>
    <property type="evidence" value="ECO:0007669"/>
    <property type="project" value="UniProtKB-UniRule"/>
</dbReference>
<dbReference type="Pfam" id="PF00202">
    <property type="entry name" value="Aminotran_3"/>
    <property type="match status" value="1"/>
</dbReference>
<evidence type="ECO:0000256" key="1">
    <source>
        <dbReference type="ARBA" id="ARBA00001933"/>
    </source>
</evidence>
<dbReference type="GO" id="GO:0009102">
    <property type="term" value="P:biotin biosynthetic process"/>
    <property type="evidence" value="ECO:0007669"/>
    <property type="project" value="UniProtKB-UniRule"/>
</dbReference>
<dbReference type="Gene3D" id="3.90.1150.10">
    <property type="entry name" value="Aspartate Aminotransferase, domain 1"/>
    <property type="match status" value="1"/>
</dbReference>
<comment type="function">
    <text evidence="10">Catalyzes the transfer of the alpha-amino group from S-adenosyl-L-methionine (SAM) to 7-keto-8-aminopelargonic acid (KAPA) to form 7,8-diaminopelargonic acid (DAPA). It is the only aminotransferase known to utilize SAM as an amino donor.</text>
</comment>
<evidence type="ECO:0000256" key="5">
    <source>
        <dbReference type="ARBA" id="ARBA00022679"/>
    </source>
</evidence>
<evidence type="ECO:0000256" key="7">
    <source>
        <dbReference type="ARBA" id="ARBA00022756"/>
    </source>
</evidence>
<evidence type="ECO:0000313" key="12">
    <source>
        <dbReference type="Proteomes" id="UP000032160"/>
    </source>
</evidence>
<dbReference type="InterPro" id="IPR015422">
    <property type="entry name" value="PyrdxlP-dep_Trfase_small"/>
</dbReference>
<keyword evidence="4 10" id="KW-0032">Aminotransferase</keyword>
<gene>
    <name evidence="10" type="primary">bioA</name>
    <name evidence="11" type="ORF">BN1012_Phect29</name>
</gene>
<dbReference type="RefSeq" id="WP_043948024.1">
    <property type="nucleotide sequence ID" value="NZ_HG966617.1"/>
</dbReference>
<dbReference type="InterPro" id="IPR015421">
    <property type="entry name" value="PyrdxlP-dep_Trfase_major"/>
</dbReference>
<feature type="binding site" evidence="10">
    <location>
        <position position="311"/>
    </location>
    <ligand>
        <name>substrate</name>
    </ligand>
</feature>
<comment type="pathway">
    <text evidence="2 10">Cofactor biosynthesis; biotin biosynthesis; 7,8-diaminononanoate from 8-amino-7-oxononanoate (SAM route): step 1/1.</text>
</comment>
<feature type="binding site" evidence="10">
    <location>
        <position position="395"/>
    </location>
    <ligand>
        <name>substrate</name>
    </ligand>
</feature>
<keyword evidence="3" id="KW-0028">Amino-acid biosynthesis</keyword>
<evidence type="ECO:0000256" key="9">
    <source>
        <dbReference type="ARBA" id="ARBA00048449"/>
    </source>
</evidence>
<proteinExistence type="inferred from homology"/>
<dbReference type="GO" id="GO:0004015">
    <property type="term" value="F:adenosylmethionine-8-amino-7-oxononanoate transaminase activity"/>
    <property type="evidence" value="ECO:0007669"/>
    <property type="project" value="UniProtKB-UniRule"/>
</dbReference>
<feature type="binding site" evidence="10">
    <location>
        <position position="61"/>
    </location>
    <ligand>
        <name>substrate</name>
    </ligand>
</feature>
<evidence type="ECO:0000256" key="6">
    <source>
        <dbReference type="ARBA" id="ARBA00022691"/>
    </source>
</evidence>
<dbReference type="Gene3D" id="3.40.640.10">
    <property type="entry name" value="Type I PLP-dependent aspartate aminotransferase-like (Major domain)"/>
    <property type="match status" value="1"/>
</dbReference>
<evidence type="ECO:0000256" key="10">
    <source>
        <dbReference type="HAMAP-Rule" id="MF_00834"/>
    </source>
</evidence>
<dbReference type="UniPathway" id="UPA00078">
    <property type="reaction ID" value="UER00160"/>
</dbReference>
<dbReference type="SUPFAM" id="SSF53383">
    <property type="entry name" value="PLP-dependent transferases"/>
    <property type="match status" value="1"/>
</dbReference>
<feature type="binding site" evidence="10">
    <location>
        <begin position="312"/>
        <end position="313"/>
    </location>
    <ligand>
        <name>pyridoxal 5'-phosphate</name>
        <dbReference type="ChEBI" id="CHEBI:597326"/>
    </ligand>
</feature>
<evidence type="ECO:0000256" key="2">
    <source>
        <dbReference type="ARBA" id="ARBA00005063"/>
    </source>
</evidence>
<dbReference type="HOGENOM" id="CLU_016922_4_3_5"/>
<dbReference type="AlphaFoldDB" id="X5M5U6"/>
<keyword evidence="3" id="KW-0055">Arginine biosynthesis</keyword>
<sequence>MADTPGTNSTPPAWLTDGFDHIWLPYTQMQDAPLPAPIASTQGCKLIMEDGRELIDGVASWWTAAHGYNHPHIREAVTKQLETLPHVMLGGLAHEQAYTLASRLAKMAPGDLSRVFFSESGSVSVEIAMKMAVQYWINKGAVGRSQFVSFTGGYHGDTFATMSVCDPEEGMHSLFAGLLAQQIITDLPIDTATQAAFDDLLASRTDDIAAVVMEPLVQGAGGMIMHAPETLDFIRAACDRHGVLLILDEIFTGFGRTGTLFACEQADIVPDIMTLSKALTGGTLPLAATLARTHVFDAFLSDSAETALMHGPTYMGNAMGCAAANAALDLFEQDPPGPRVARIAQQLAEELEPARKLPGVRDVRVKGAIGVIELEPHGDNDWMKAEFIARGVWNRPFNNIVYTTPPLVISPSDLSHITTAMVEVVRDWGIKKNEEG</sequence>
<protein>
    <recommendedName>
        <fullName evidence="10">Adenosylmethionine-8-amino-7-oxononanoate aminotransferase</fullName>
        <ecNumber evidence="10">2.6.1.62</ecNumber>
    </recommendedName>
    <alternativeName>
        <fullName evidence="10">7,8-diamino-pelargonic acid aminotransferase</fullName>
        <shortName evidence="10">DAPA AT</shortName>
        <shortName evidence="10">DAPA aminotransferase</shortName>
    </alternativeName>
    <alternativeName>
        <fullName evidence="10">7,8-diaminononanoate synthase</fullName>
        <shortName evidence="10">DANS</shortName>
    </alternativeName>
    <alternativeName>
        <fullName evidence="10">Diaminopelargonic acid synthase</fullName>
    </alternativeName>
</protein>
<dbReference type="FunFam" id="3.40.640.10:FF:000004">
    <property type="entry name" value="Acetylornithine aminotransferase"/>
    <property type="match status" value="1"/>
</dbReference>
<dbReference type="HAMAP" id="MF_00834">
    <property type="entry name" value="BioA"/>
    <property type="match status" value="1"/>
</dbReference>
<dbReference type="CDD" id="cd00610">
    <property type="entry name" value="OAT_like"/>
    <property type="match status" value="1"/>
</dbReference>
<organism evidence="11 12">
    <name type="scientific">Candidatus Phaeomarinibacter ectocarpi</name>
    <dbReference type="NCBI Taxonomy" id="1458461"/>
    <lineage>
        <taxon>Bacteria</taxon>
        <taxon>Pseudomonadati</taxon>
        <taxon>Pseudomonadota</taxon>
        <taxon>Alphaproteobacteria</taxon>
        <taxon>Hyphomicrobiales</taxon>
        <taxon>Parvibaculaceae</taxon>
        <taxon>Candidatus Phaeomarinibacter</taxon>
    </lineage>
</organism>